<sequence>MSTTESNEQIEYIIGEVINRLNEILRTSLLIIFAALAVLIVSVFYLLKPLCQIRTSGSVTQVRSCPCFEAILSNQESYKTITHSILKDNDFNPRKIANDGIKFNSNLIVEKQEEKVTASKDSCQGTSESNIDEDFIREIGLPECFKREVAQAQTDYEEVVGEYSLLQHSRHDVETTTKNNLHYCDSCQRMLKSQGVQSEAKKNIIQRLLRSIKCIPEPKLPRLEYKKKN</sequence>
<accession>A0A194QU23</accession>
<dbReference type="AlphaFoldDB" id="A0A194QU23"/>
<evidence type="ECO:0000313" key="2">
    <source>
        <dbReference type="EMBL" id="KPJ08814.1"/>
    </source>
</evidence>
<gene>
    <name evidence="2" type="ORF">RR48_07874</name>
</gene>
<keyword evidence="1" id="KW-1133">Transmembrane helix</keyword>
<organism evidence="2 3">
    <name type="scientific">Papilio machaon</name>
    <name type="common">Old World swallowtail butterfly</name>
    <dbReference type="NCBI Taxonomy" id="76193"/>
    <lineage>
        <taxon>Eukaryota</taxon>
        <taxon>Metazoa</taxon>
        <taxon>Ecdysozoa</taxon>
        <taxon>Arthropoda</taxon>
        <taxon>Hexapoda</taxon>
        <taxon>Insecta</taxon>
        <taxon>Pterygota</taxon>
        <taxon>Neoptera</taxon>
        <taxon>Endopterygota</taxon>
        <taxon>Lepidoptera</taxon>
        <taxon>Glossata</taxon>
        <taxon>Ditrysia</taxon>
        <taxon>Papilionoidea</taxon>
        <taxon>Papilionidae</taxon>
        <taxon>Papilioninae</taxon>
        <taxon>Papilio</taxon>
    </lineage>
</organism>
<reference evidence="2 3" key="1">
    <citation type="journal article" date="2015" name="Nat. Commun.">
        <title>Outbred genome sequencing and CRISPR/Cas9 gene editing in butterflies.</title>
        <authorList>
            <person name="Li X."/>
            <person name="Fan D."/>
            <person name="Zhang W."/>
            <person name="Liu G."/>
            <person name="Zhang L."/>
            <person name="Zhao L."/>
            <person name="Fang X."/>
            <person name="Chen L."/>
            <person name="Dong Y."/>
            <person name="Chen Y."/>
            <person name="Ding Y."/>
            <person name="Zhao R."/>
            <person name="Feng M."/>
            <person name="Zhu Y."/>
            <person name="Feng Y."/>
            <person name="Jiang X."/>
            <person name="Zhu D."/>
            <person name="Xiang H."/>
            <person name="Feng X."/>
            <person name="Li S."/>
            <person name="Wang J."/>
            <person name="Zhang G."/>
            <person name="Kronforst M.R."/>
            <person name="Wang W."/>
        </authorList>
    </citation>
    <scope>NUCLEOTIDE SEQUENCE [LARGE SCALE GENOMIC DNA]</scope>
    <source>
        <strain evidence="2">Ya'a_city_454_Pm</strain>
        <tissue evidence="2">Whole body</tissue>
    </source>
</reference>
<keyword evidence="1" id="KW-0472">Membrane</keyword>
<dbReference type="InParanoid" id="A0A194QU23"/>
<evidence type="ECO:0000313" key="3">
    <source>
        <dbReference type="Proteomes" id="UP000053240"/>
    </source>
</evidence>
<name>A0A194QU23_PAPMA</name>
<keyword evidence="3" id="KW-1185">Reference proteome</keyword>
<dbReference type="EMBL" id="KQ461137">
    <property type="protein sequence ID" value="KPJ08814.1"/>
    <property type="molecule type" value="Genomic_DNA"/>
</dbReference>
<proteinExistence type="predicted"/>
<dbReference type="Proteomes" id="UP000053240">
    <property type="component" value="Unassembled WGS sequence"/>
</dbReference>
<keyword evidence="1" id="KW-0812">Transmembrane</keyword>
<evidence type="ECO:0000256" key="1">
    <source>
        <dbReference type="SAM" id="Phobius"/>
    </source>
</evidence>
<feature type="transmembrane region" description="Helical" evidence="1">
    <location>
        <begin position="29"/>
        <end position="47"/>
    </location>
</feature>
<protein>
    <submittedName>
        <fullName evidence="2">Uncharacterized protein</fullName>
    </submittedName>
</protein>